<feature type="region of interest" description="Disordered" evidence="1">
    <location>
        <begin position="75"/>
        <end position="97"/>
    </location>
</feature>
<evidence type="ECO:0000313" key="2">
    <source>
        <dbReference type="EMBL" id="CAB4721772.1"/>
    </source>
</evidence>
<feature type="compositionally biased region" description="Low complexity" evidence="1">
    <location>
        <begin position="83"/>
        <end position="97"/>
    </location>
</feature>
<name>A0A6J6RFB9_9ZZZZ</name>
<gene>
    <name evidence="2" type="ORF">UFOPK2579_02030</name>
</gene>
<dbReference type="EMBL" id="CAEZXR010000269">
    <property type="protein sequence ID" value="CAB4721772.1"/>
    <property type="molecule type" value="Genomic_DNA"/>
</dbReference>
<evidence type="ECO:0000256" key="1">
    <source>
        <dbReference type="SAM" id="MobiDB-lite"/>
    </source>
</evidence>
<organism evidence="2">
    <name type="scientific">freshwater metagenome</name>
    <dbReference type="NCBI Taxonomy" id="449393"/>
    <lineage>
        <taxon>unclassified sequences</taxon>
        <taxon>metagenomes</taxon>
        <taxon>ecological metagenomes</taxon>
    </lineage>
</organism>
<accession>A0A6J6RFB9</accession>
<proteinExistence type="predicted"/>
<feature type="region of interest" description="Disordered" evidence="1">
    <location>
        <begin position="19"/>
        <end position="38"/>
    </location>
</feature>
<dbReference type="AlphaFoldDB" id="A0A6J6RFB9"/>
<reference evidence="2" key="1">
    <citation type="submission" date="2020-05" db="EMBL/GenBank/DDBJ databases">
        <authorList>
            <person name="Chiriac C."/>
            <person name="Salcher M."/>
            <person name="Ghai R."/>
            <person name="Kavagutti S V."/>
        </authorList>
    </citation>
    <scope>NUCLEOTIDE SEQUENCE</scope>
</reference>
<protein>
    <submittedName>
        <fullName evidence="2">Unannotated protein</fullName>
    </submittedName>
</protein>
<sequence length="97" mass="9793">MMIRPSNSGIAIWVAESSGVTPSSEASHSSRLDVRHSPWSTGMSSAAIRATSHASSAPPALAVAGWLPPAASTVTTRASSVPRAAYSSSGAARSEAE</sequence>